<reference evidence="8" key="1">
    <citation type="submission" date="2021-12" db="EMBL/GenBank/DDBJ databases">
        <authorList>
            <person name="Zaccaron A."/>
            <person name="Stergiopoulos I."/>
        </authorList>
    </citation>
    <scope>NUCLEOTIDE SEQUENCE</scope>
    <source>
        <strain evidence="8">Race5_Kim</strain>
    </source>
</reference>
<evidence type="ECO:0000256" key="3">
    <source>
        <dbReference type="ARBA" id="ARBA00022692"/>
    </source>
</evidence>
<dbReference type="PANTHER" id="PTHR31064:SF37">
    <property type="entry name" value="TRANSPORTER, PUTATIVE (EUROFUNG)-RELATED"/>
    <property type="match status" value="1"/>
</dbReference>
<feature type="transmembrane region" description="Helical" evidence="7">
    <location>
        <begin position="55"/>
        <end position="74"/>
    </location>
</feature>
<evidence type="ECO:0000256" key="6">
    <source>
        <dbReference type="ARBA" id="ARBA00023136"/>
    </source>
</evidence>
<dbReference type="Proteomes" id="UP000756132">
    <property type="component" value="Chromosome 2"/>
</dbReference>
<dbReference type="EMBL" id="CP090164">
    <property type="protein sequence ID" value="UJO14585.1"/>
    <property type="molecule type" value="Genomic_DNA"/>
</dbReference>
<dbReference type="GO" id="GO:0005886">
    <property type="term" value="C:plasma membrane"/>
    <property type="evidence" value="ECO:0007669"/>
    <property type="project" value="TreeGrafter"/>
</dbReference>
<dbReference type="InterPro" id="IPR003445">
    <property type="entry name" value="Cat_transpt"/>
</dbReference>
<evidence type="ECO:0000256" key="4">
    <source>
        <dbReference type="ARBA" id="ARBA00022989"/>
    </source>
</evidence>
<gene>
    <name evidence="8" type="ORF">CLAFUR5_02763</name>
</gene>
<keyword evidence="2" id="KW-0813">Transport</keyword>
<evidence type="ECO:0000313" key="9">
    <source>
        <dbReference type="Proteomes" id="UP000756132"/>
    </source>
</evidence>
<dbReference type="GO" id="GO:0140107">
    <property type="term" value="F:high-affinity potassium ion transmembrane transporter activity"/>
    <property type="evidence" value="ECO:0007669"/>
    <property type="project" value="TreeGrafter"/>
</dbReference>
<dbReference type="PANTHER" id="PTHR31064">
    <property type="entry name" value="POTASSIUM TRANSPORT PROTEIN DDB_G0292412-RELATED"/>
    <property type="match status" value="1"/>
</dbReference>
<evidence type="ECO:0000256" key="7">
    <source>
        <dbReference type="SAM" id="Phobius"/>
    </source>
</evidence>
<dbReference type="Pfam" id="PF02386">
    <property type="entry name" value="TrkH"/>
    <property type="match status" value="1"/>
</dbReference>
<accession>A0A9Q8LBT8</accession>
<proteinExistence type="predicted"/>
<keyword evidence="6 7" id="KW-0472">Membrane</keyword>
<feature type="transmembrane region" description="Helical" evidence="7">
    <location>
        <begin position="183"/>
        <end position="209"/>
    </location>
</feature>
<keyword evidence="3 7" id="KW-0812">Transmembrane</keyword>
<dbReference type="GO" id="GO:0030007">
    <property type="term" value="P:intracellular potassium ion homeostasis"/>
    <property type="evidence" value="ECO:0007669"/>
    <property type="project" value="TreeGrafter"/>
</dbReference>
<keyword evidence="4 7" id="KW-1133">Transmembrane helix</keyword>
<keyword evidence="9" id="KW-1185">Reference proteome</keyword>
<evidence type="ECO:0000256" key="5">
    <source>
        <dbReference type="ARBA" id="ARBA00023065"/>
    </source>
</evidence>
<evidence type="ECO:0000256" key="2">
    <source>
        <dbReference type="ARBA" id="ARBA00022448"/>
    </source>
</evidence>
<evidence type="ECO:0000256" key="1">
    <source>
        <dbReference type="ARBA" id="ARBA00004141"/>
    </source>
</evidence>
<organism evidence="8 9">
    <name type="scientific">Passalora fulva</name>
    <name type="common">Tomato leaf mold</name>
    <name type="synonym">Cladosporium fulvum</name>
    <dbReference type="NCBI Taxonomy" id="5499"/>
    <lineage>
        <taxon>Eukaryota</taxon>
        <taxon>Fungi</taxon>
        <taxon>Dikarya</taxon>
        <taxon>Ascomycota</taxon>
        <taxon>Pezizomycotina</taxon>
        <taxon>Dothideomycetes</taxon>
        <taxon>Dothideomycetidae</taxon>
        <taxon>Mycosphaerellales</taxon>
        <taxon>Mycosphaerellaceae</taxon>
        <taxon>Fulvia</taxon>
    </lineage>
</organism>
<feature type="transmembrane region" description="Helical" evidence="7">
    <location>
        <begin position="130"/>
        <end position="152"/>
    </location>
</feature>
<dbReference type="GO" id="GO:1990573">
    <property type="term" value="P:potassium ion import across plasma membrane"/>
    <property type="evidence" value="ECO:0007669"/>
    <property type="project" value="TreeGrafter"/>
</dbReference>
<keyword evidence="5" id="KW-0406">Ion transport</keyword>
<dbReference type="InterPro" id="IPR051143">
    <property type="entry name" value="TrkH_K-transport"/>
</dbReference>
<dbReference type="GeneID" id="71982641"/>
<dbReference type="RefSeq" id="XP_047758951.1">
    <property type="nucleotide sequence ID" value="XM_047901911.1"/>
</dbReference>
<reference evidence="8" key="2">
    <citation type="journal article" date="2022" name="Microb. Genom.">
        <title>A chromosome-scale genome assembly of the tomato pathogen Cladosporium fulvum reveals a compartmentalized genome architecture and the presence of a dispensable chromosome.</title>
        <authorList>
            <person name="Zaccaron A.Z."/>
            <person name="Chen L.H."/>
            <person name="Samaras A."/>
            <person name="Stergiopoulos I."/>
        </authorList>
    </citation>
    <scope>NUCLEOTIDE SEQUENCE</scope>
    <source>
        <strain evidence="8">Race5_Kim</strain>
    </source>
</reference>
<evidence type="ECO:0000313" key="8">
    <source>
        <dbReference type="EMBL" id="UJO14585.1"/>
    </source>
</evidence>
<dbReference type="OrthoDB" id="9999863at2759"/>
<name>A0A9Q8LBT8_PASFU</name>
<dbReference type="AlphaFoldDB" id="A0A9Q8LBT8"/>
<comment type="subcellular location">
    <subcellularLocation>
        <location evidence="1">Membrane</location>
        <topology evidence="1">Multi-pass membrane protein</topology>
    </subcellularLocation>
</comment>
<protein>
    <submittedName>
        <fullName evidence="8">Potassium transport protein 1</fullName>
    </submittedName>
</protein>
<sequence length="266" mass="29658">MITIDTACVELSRSGNAEFSSLPQPIRYIAGINSGVSVRNAGFAAVPVDMLHPPFVFIQMAMMFIQAYPVVIIMRNTNLYLERQLGVYKEDMTHTDLLRKDTHPSWTRLLARHFKCELGYVFLRAQLRQLVARDGALVFCATLLICILELYFRKDPERPVDMLECVKITFEVVSAYGNVGLSYGLVGTVASLCAGWHPSSSLILCIVMIRGKQRGLLVALDHAQPDPIGDVVQSAEGHFEEVEAMERERRQSHANVMNAEAEGETA</sequence>
<dbReference type="KEGG" id="ffu:CLAFUR5_02763"/>